<dbReference type="CDD" id="cd15134">
    <property type="entry name" value="7tmA_capaR"/>
    <property type="match status" value="1"/>
</dbReference>
<dbReference type="InterPro" id="IPR005390">
    <property type="entry name" value="NeuromedU_rcpt"/>
</dbReference>
<dbReference type="PROSITE" id="PS00237">
    <property type="entry name" value="G_PROTEIN_RECEP_F1_1"/>
    <property type="match status" value="1"/>
</dbReference>
<evidence type="ECO:0000313" key="17">
    <source>
        <dbReference type="RefSeq" id="XP_017774771.1"/>
    </source>
</evidence>
<evidence type="ECO:0000256" key="2">
    <source>
        <dbReference type="ARBA" id="ARBA00010663"/>
    </source>
</evidence>
<organism evidence="16 17">
    <name type="scientific">Nicrophorus vespilloides</name>
    <name type="common">Boreal carrion beetle</name>
    <dbReference type="NCBI Taxonomy" id="110193"/>
    <lineage>
        <taxon>Eukaryota</taxon>
        <taxon>Metazoa</taxon>
        <taxon>Ecdysozoa</taxon>
        <taxon>Arthropoda</taxon>
        <taxon>Hexapoda</taxon>
        <taxon>Insecta</taxon>
        <taxon>Pterygota</taxon>
        <taxon>Neoptera</taxon>
        <taxon>Endopterygota</taxon>
        <taxon>Coleoptera</taxon>
        <taxon>Polyphaga</taxon>
        <taxon>Staphyliniformia</taxon>
        <taxon>Silphidae</taxon>
        <taxon>Nicrophorinae</taxon>
        <taxon>Nicrophorus</taxon>
    </lineage>
</organism>
<dbReference type="PRINTS" id="PR00237">
    <property type="entry name" value="GPCRRHODOPSN"/>
</dbReference>
<protein>
    <submittedName>
        <fullName evidence="17">Neuromedin-U receptor 2-like</fullName>
    </submittedName>
</protein>
<evidence type="ECO:0000313" key="16">
    <source>
        <dbReference type="Proteomes" id="UP000695000"/>
    </source>
</evidence>
<dbReference type="PANTHER" id="PTHR24243">
    <property type="entry name" value="G-PROTEIN COUPLED RECEPTOR"/>
    <property type="match status" value="1"/>
</dbReference>
<dbReference type="InterPro" id="IPR000276">
    <property type="entry name" value="GPCR_Rhodpsn"/>
</dbReference>
<dbReference type="InterPro" id="IPR017452">
    <property type="entry name" value="GPCR_Rhodpsn_7TM"/>
</dbReference>
<comment type="subcellular location">
    <subcellularLocation>
        <location evidence="1">Cell membrane</location>
        <topology evidence="1">Multi-pass membrane protein</topology>
    </subcellularLocation>
</comment>
<dbReference type="PANTHER" id="PTHR24243:SF208">
    <property type="entry name" value="PYROKININ-1 RECEPTOR"/>
    <property type="match status" value="1"/>
</dbReference>
<feature type="transmembrane region" description="Helical" evidence="14">
    <location>
        <begin position="217"/>
        <end position="237"/>
    </location>
</feature>
<name>A0ABM1MJM1_NICVS</name>
<keyword evidence="10" id="KW-0325">Glycoprotein</keyword>
<gene>
    <name evidence="17" type="primary">LOC108561380</name>
</gene>
<dbReference type="Proteomes" id="UP000695000">
    <property type="component" value="Unplaced"/>
</dbReference>
<keyword evidence="16" id="KW-1185">Reference proteome</keyword>
<feature type="region of interest" description="Disordered" evidence="13">
    <location>
        <begin position="391"/>
        <end position="418"/>
    </location>
</feature>
<dbReference type="SMART" id="SM01381">
    <property type="entry name" value="7TM_GPCR_Srsx"/>
    <property type="match status" value="1"/>
</dbReference>
<evidence type="ECO:0000256" key="3">
    <source>
        <dbReference type="ARBA" id="ARBA00022475"/>
    </source>
</evidence>
<dbReference type="Gene3D" id="1.20.1070.10">
    <property type="entry name" value="Rhodopsin 7-helix transmembrane proteins"/>
    <property type="match status" value="1"/>
</dbReference>
<evidence type="ECO:0000256" key="6">
    <source>
        <dbReference type="ARBA" id="ARBA00023040"/>
    </source>
</evidence>
<keyword evidence="9 12" id="KW-0675">Receptor</keyword>
<comment type="similarity">
    <text evidence="2 12">Belongs to the G-protein coupled receptor 1 family.</text>
</comment>
<evidence type="ECO:0000256" key="5">
    <source>
        <dbReference type="ARBA" id="ARBA00022989"/>
    </source>
</evidence>
<keyword evidence="8" id="KW-1015">Disulfide bond</keyword>
<proteinExistence type="inferred from homology"/>
<sequence length="588" mass="66991">MSERENETQRWLELQNASQAFNNNISVSAELQSDWGPKRDPLYIVVPLSILYTIIFITGVVGNVSTCIVISRNKSMHTATNYYLFSLAISDLLLLISGLPPEIYSMWSRYPYIFGETFCIMQGFAAETSANATVLTITAFTIERYVAICHPFKSHTMSKLSRAIRFVMGIWIVAVLCAIPQAVSFGIVYEESENGHVFEENYVCSIKDMIVPKLFEISTMVFFVTPLTAIIVLYILIGLQLRSSTVGPSRGNSVKLKHRVFKHAETNSTQAVVIVDGENGEKEPQHPQDEEEGRKNYTGNSQATKHVVKMLVAVVVAFFICWAPFHAQRLLAIHGHRESHNMVTAFRILTYVSGILYYMSTSVNPFLYHIMSHKFREAFKDTFKGFFGRSRHPKGSRCYSTLSGRSSQLNSHSNTDSCSRQSSLRYLEAEMAKLHDSKRPLVVSFRRKRSQYPRKPKQVTILDAELQEALDNLKDEPEIFAKMRPYKHEENSESRHLLRRGSQSSTEAHLSEFEEIQPIVRGEEGSLPPSSRTHKVQHDASHRRGSKSERESSRERIHPLGSRGEKQQLLPIGKLQEQSNRSYIEWNK</sequence>
<feature type="region of interest" description="Disordered" evidence="13">
    <location>
        <begin position="484"/>
        <end position="588"/>
    </location>
</feature>
<keyword evidence="4 12" id="KW-0812">Transmembrane</keyword>
<reference evidence="17" key="1">
    <citation type="submission" date="2025-08" db="UniProtKB">
        <authorList>
            <consortium name="RefSeq"/>
        </authorList>
    </citation>
    <scope>IDENTIFICATION</scope>
</reference>
<feature type="transmembrane region" description="Helical" evidence="14">
    <location>
        <begin position="307"/>
        <end position="325"/>
    </location>
</feature>
<dbReference type="RefSeq" id="XP_017774771.1">
    <property type="nucleotide sequence ID" value="XM_017919282.1"/>
</dbReference>
<dbReference type="SUPFAM" id="SSF81321">
    <property type="entry name" value="Family A G protein-coupled receptor-like"/>
    <property type="match status" value="1"/>
</dbReference>
<keyword evidence="5 14" id="KW-1133">Transmembrane helix</keyword>
<accession>A0ABM1MJM1</accession>
<feature type="transmembrane region" description="Helical" evidence="14">
    <location>
        <begin position="345"/>
        <end position="367"/>
    </location>
</feature>
<evidence type="ECO:0000256" key="11">
    <source>
        <dbReference type="ARBA" id="ARBA00023224"/>
    </source>
</evidence>
<dbReference type="PRINTS" id="PR01565">
    <property type="entry name" value="NEUROMEDINUR"/>
</dbReference>
<keyword evidence="7 14" id="KW-0472">Membrane</keyword>
<feature type="compositionally biased region" description="Basic and acidic residues" evidence="13">
    <location>
        <begin position="279"/>
        <end position="295"/>
    </location>
</feature>
<evidence type="ECO:0000256" key="12">
    <source>
        <dbReference type="RuleBase" id="RU000688"/>
    </source>
</evidence>
<feature type="compositionally biased region" description="Basic and acidic residues" evidence="13">
    <location>
        <begin position="536"/>
        <end position="566"/>
    </location>
</feature>
<feature type="transmembrane region" description="Helical" evidence="14">
    <location>
        <begin position="163"/>
        <end position="189"/>
    </location>
</feature>
<feature type="compositionally biased region" description="Polar residues" evidence="13">
    <location>
        <begin position="398"/>
        <end position="418"/>
    </location>
</feature>
<evidence type="ECO:0000256" key="7">
    <source>
        <dbReference type="ARBA" id="ARBA00023136"/>
    </source>
</evidence>
<keyword evidence="3" id="KW-1003">Cell membrane</keyword>
<feature type="compositionally biased region" description="Basic and acidic residues" evidence="13">
    <location>
        <begin position="484"/>
        <end position="496"/>
    </location>
</feature>
<evidence type="ECO:0000256" key="10">
    <source>
        <dbReference type="ARBA" id="ARBA00023180"/>
    </source>
</evidence>
<dbReference type="GeneID" id="108561380"/>
<feature type="region of interest" description="Disordered" evidence="13">
    <location>
        <begin position="276"/>
        <end position="299"/>
    </location>
</feature>
<keyword evidence="6 12" id="KW-0297">G-protein coupled receptor</keyword>
<keyword evidence="11 12" id="KW-0807">Transducer</keyword>
<feature type="domain" description="G-protein coupled receptors family 1 profile" evidence="15">
    <location>
        <begin position="62"/>
        <end position="368"/>
    </location>
</feature>
<dbReference type="PROSITE" id="PS50262">
    <property type="entry name" value="G_PROTEIN_RECEP_F1_2"/>
    <property type="match status" value="1"/>
</dbReference>
<evidence type="ECO:0000256" key="14">
    <source>
        <dbReference type="SAM" id="Phobius"/>
    </source>
</evidence>
<feature type="transmembrane region" description="Helical" evidence="14">
    <location>
        <begin position="120"/>
        <end position="142"/>
    </location>
</feature>
<feature type="transmembrane region" description="Helical" evidence="14">
    <location>
        <begin position="42"/>
        <end position="70"/>
    </location>
</feature>
<evidence type="ECO:0000256" key="9">
    <source>
        <dbReference type="ARBA" id="ARBA00023170"/>
    </source>
</evidence>
<evidence type="ECO:0000259" key="15">
    <source>
        <dbReference type="PROSITE" id="PS50262"/>
    </source>
</evidence>
<evidence type="ECO:0000256" key="4">
    <source>
        <dbReference type="ARBA" id="ARBA00022692"/>
    </source>
</evidence>
<feature type="transmembrane region" description="Helical" evidence="14">
    <location>
        <begin position="82"/>
        <end position="100"/>
    </location>
</feature>
<evidence type="ECO:0000256" key="1">
    <source>
        <dbReference type="ARBA" id="ARBA00004651"/>
    </source>
</evidence>
<dbReference type="Pfam" id="PF00001">
    <property type="entry name" value="7tm_1"/>
    <property type="match status" value="1"/>
</dbReference>
<evidence type="ECO:0000256" key="8">
    <source>
        <dbReference type="ARBA" id="ARBA00023157"/>
    </source>
</evidence>
<evidence type="ECO:0000256" key="13">
    <source>
        <dbReference type="SAM" id="MobiDB-lite"/>
    </source>
</evidence>